<reference evidence="1" key="1">
    <citation type="journal article" date="2014" name="Front. Microbiol.">
        <title>High frequency of phylogenetically diverse reductive dehalogenase-homologous genes in deep subseafloor sedimentary metagenomes.</title>
        <authorList>
            <person name="Kawai M."/>
            <person name="Futagami T."/>
            <person name="Toyoda A."/>
            <person name="Takaki Y."/>
            <person name="Nishi S."/>
            <person name="Hori S."/>
            <person name="Arai W."/>
            <person name="Tsubouchi T."/>
            <person name="Morono Y."/>
            <person name="Uchiyama I."/>
            <person name="Ito T."/>
            <person name="Fujiyama A."/>
            <person name="Inagaki F."/>
            <person name="Takami H."/>
        </authorList>
    </citation>
    <scope>NUCLEOTIDE SEQUENCE</scope>
    <source>
        <strain evidence="1">Expedition CK06-06</strain>
    </source>
</reference>
<accession>X0SP58</accession>
<evidence type="ECO:0000313" key="1">
    <source>
        <dbReference type="EMBL" id="GAF82849.1"/>
    </source>
</evidence>
<dbReference type="EMBL" id="BARS01004744">
    <property type="protein sequence ID" value="GAF82849.1"/>
    <property type="molecule type" value="Genomic_DNA"/>
</dbReference>
<comment type="caution">
    <text evidence="1">The sequence shown here is derived from an EMBL/GenBank/DDBJ whole genome shotgun (WGS) entry which is preliminary data.</text>
</comment>
<name>X0SP58_9ZZZZ</name>
<organism evidence="1">
    <name type="scientific">marine sediment metagenome</name>
    <dbReference type="NCBI Taxonomy" id="412755"/>
    <lineage>
        <taxon>unclassified sequences</taxon>
        <taxon>metagenomes</taxon>
        <taxon>ecological metagenomes</taxon>
    </lineage>
</organism>
<sequence>MSYLDPPPQGEVERAAQAFVRDHLRGAGKDRGAAKAALLAQVNERHDPRSRAIKKILESN</sequence>
<gene>
    <name evidence="1" type="ORF">S01H1_09276</name>
</gene>
<dbReference type="AlphaFoldDB" id="X0SP58"/>
<protein>
    <submittedName>
        <fullName evidence="1">Uncharacterized protein</fullName>
    </submittedName>
</protein>
<proteinExistence type="predicted"/>